<dbReference type="InterPro" id="IPR007354">
    <property type="entry name" value="CruF-like"/>
</dbReference>
<feature type="transmembrane region" description="Helical" evidence="1">
    <location>
        <begin position="100"/>
        <end position="119"/>
    </location>
</feature>
<dbReference type="PANTHER" id="PTHR39419:SF1">
    <property type="entry name" value="SLL0814 PROTEIN"/>
    <property type="match status" value="1"/>
</dbReference>
<dbReference type="Proteomes" id="UP000294830">
    <property type="component" value="Unassembled WGS sequence"/>
</dbReference>
<evidence type="ECO:0000313" key="3">
    <source>
        <dbReference type="Proteomes" id="UP000294830"/>
    </source>
</evidence>
<feature type="transmembrane region" description="Helical" evidence="1">
    <location>
        <begin position="193"/>
        <end position="214"/>
    </location>
</feature>
<keyword evidence="3" id="KW-1185">Reference proteome</keyword>
<protein>
    <submittedName>
        <fullName evidence="2">Putative membrane protein</fullName>
    </submittedName>
</protein>
<accession>A0A4R2F0W9</accession>
<dbReference type="RefSeq" id="WP_131838479.1">
    <property type="nucleotide sequence ID" value="NZ_SLWB01000003.1"/>
</dbReference>
<sequence>MHNLDKLRIPLLVLVALTLTGGLVAIPLLHSKVSFGWFPILILLICALLLVLYHKGNRKRIILALTIVGIMGWVVEAIGVNSGSIFGYYTFGERLGPKIFGVPLLVSVGWAMVAYMAFLATSMLPLNNRRLTASAGLMVLFDIMLEPSASRLGLWQFKNNDVPFQNYVVWFLLGMLFLQLIRRTRSSITNSVAVPLFVMQMVFFLLLNIIFIAIRA</sequence>
<gene>
    <name evidence="2" type="ORF">CLV25_103139</name>
</gene>
<dbReference type="PANTHER" id="PTHR39419">
    <property type="entry name" value="SLL0814 PROTEIN"/>
    <property type="match status" value="1"/>
</dbReference>
<keyword evidence="1" id="KW-0472">Membrane</keyword>
<feature type="transmembrane region" description="Helical" evidence="1">
    <location>
        <begin position="61"/>
        <end position="80"/>
    </location>
</feature>
<dbReference type="EMBL" id="SLWB01000003">
    <property type="protein sequence ID" value="TCN70619.1"/>
    <property type="molecule type" value="Genomic_DNA"/>
</dbReference>
<comment type="caution">
    <text evidence="2">The sequence shown here is derived from an EMBL/GenBank/DDBJ whole genome shotgun (WGS) entry which is preliminary data.</text>
</comment>
<name>A0A4R2F0W9_9BACT</name>
<keyword evidence="1" id="KW-1133">Transmembrane helix</keyword>
<organism evidence="2 3">
    <name type="scientific">Acetobacteroides hydrogenigenes</name>
    <dbReference type="NCBI Taxonomy" id="979970"/>
    <lineage>
        <taxon>Bacteria</taxon>
        <taxon>Pseudomonadati</taxon>
        <taxon>Bacteroidota</taxon>
        <taxon>Bacteroidia</taxon>
        <taxon>Bacteroidales</taxon>
        <taxon>Rikenellaceae</taxon>
        <taxon>Acetobacteroides</taxon>
    </lineage>
</organism>
<proteinExistence type="predicted"/>
<evidence type="ECO:0000256" key="1">
    <source>
        <dbReference type="SAM" id="Phobius"/>
    </source>
</evidence>
<reference evidence="2 3" key="1">
    <citation type="submission" date="2019-03" db="EMBL/GenBank/DDBJ databases">
        <title>Genomic Encyclopedia of Archaeal and Bacterial Type Strains, Phase II (KMG-II): from individual species to whole genera.</title>
        <authorList>
            <person name="Goeker M."/>
        </authorList>
    </citation>
    <scope>NUCLEOTIDE SEQUENCE [LARGE SCALE GENOMIC DNA]</scope>
    <source>
        <strain evidence="2 3">RL-C</strain>
    </source>
</reference>
<dbReference type="Pfam" id="PF04240">
    <property type="entry name" value="Caroten_synth"/>
    <property type="match status" value="1"/>
</dbReference>
<feature type="transmembrane region" description="Helical" evidence="1">
    <location>
        <begin position="35"/>
        <end position="54"/>
    </location>
</feature>
<keyword evidence="1" id="KW-0812">Transmembrane</keyword>
<dbReference type="AlphaFoldDB" id="A0A4R2F0W9"/>
<dbReference type="OrthoDB" id="9811293at2"/>
<evidence type="ECO:0000313" key="2">
    <source>
        <dbReference type="EMBL" id="TCN70619.1"/>
    </source>
</evidence>